<gene>
    <name evidence="1" type="ORF">L2E82_08350</name>
</gene>
<evidence type="ECO:0000313" key="2">
    <source>
        <dbReference type="Proteomes" id="UP001055811"/>
    </source>
</evidence>
<dbReference type="EMBL" id="CM042010">
    <property type="protein sequence ID" value="KAI3778960.1"/>
    <property type="molecule type" value="Genomic_DNA"/>
</dbReference>
<name>A0ACB9G7B8_CICIN</name>
<protein>
    <submittedName>
        <fullName evidence="1">Uncharacterized protein</fullName>
    </submittedName>
</protein>
<dbReference type="Proteomes" id="UP001055811">
    <property type="component" value="Linkage Group LG02"/>
</dbReference>
<proteinExistence type="predicted"/>
<keyword evidence="2" id="KW-1185">Reference proteome</keyword>
<comment type="caution">
    <text evidence="1">The sequence shown here is derived from an EMBL/GenBank/DDBJ whole genome shotgun (WGS) entry which is preliminary data.</text>
</comment>
<evidence type="ECO:0000313" key="1">
    <source>
        <dbReference type="EMBL" id="KAI3778960.1"/>
    </source>
</evidence>
<sequence>MGQFVETVRALRGRPRASTSIVDNFPLVTLKKNEDSTEDDHVISISYSLKILVPIYVLSDPRGTESLPPGIVVPETDLYLRRLWGEPSEVWYAKRFLHPDIVVAYDYIFIWDE</sequence>
<accession>A0ACB9G7B8</accession>
<organism evidence="1 2">
    <name type="scientific">Cichorium intybus</name>
    <name type="common">Chicory</name>
    <dbReference type="NCBI Taxonomy" id="13427"/>
    <lineage>
        <taxon>Eukaryota</taxon>
        <taxon>Viridiplantae</taxon>
        <taxon>Streptophyta</taxon>
        <taxon>Embryophyta</taxon>
        <taxon>Tracheophyta</taxon>
        <taxon>Spermatophyta</taxon>
        <taxon>Magnoliopsida</taxon>
        <taxon>eudicotyledons</taxon>
        <taxon>Gunneridae</taxon>
        <taxon>Pentapetalae</taxon>
        <taxon>asterids</taxon>
        <taxon>campanulids</taxon>
        <taxon>Asterales</taxon>
        <taxon>Asteraceae</taxon>
        <taxon>Cichorioideae</taxon>
        <taxon>Cichorieae</taxon>
        <taxon>Cichoriinae</taxon>
        <taxon>Cichorium</taxon>
    </lineage>
</organism>
<reference evidence="1 2" key="2">
    <citation type="journal article" date="2022" name="Mol. Ecol. Resour.">
        <title>The genomes of chicory, endive, great burdock and yacon provide insights into Asteraceae paleo-polyploidization history and plant inulin production.</title>
        <authorList>
            <person name="Fan W."/>
            <person name="Wang S."/>
            <person name="Wang H."/>
            <person name="Wang A."/>
            <person name="Jiang F."/>
            <person name="Liu H."/>
            <person name="Zhao H."/>
            <person name="Xu D."/>
            <person name="Zhang Y."/>
        </authorList>
    </citation>
    <scope>NUCLEOTIDE SEQUENCE [LARGE SCALE GENOMIC DNA]</scope>
    <source>
        <strain evidence="2">cv. Punajuju</strain>
        <tissue evidence="1">Leaves</tissue>
    </source>
</reference>
<reference evidence="2" key="1">
    <citation type="journal article" date="2022" name="Mol. Ecol. Resour.">
        <title>The genomes of chicory, endive, great burdock and yacon provide insights into Asteraceae palaeo-polyploidization history and plant inulin production.</title>
        <authorList>
            <person name="Fan W."/>
            <person name="Wang S."/>
            <person name="Wang H."/>
            <person name="Wang A."/>
            <person name="Jiang F."/>
            <person name="Liu H."/>
            <person name="Zhao H."/>
            <person name="Xu D."/>
            <person name="Zhang Y."/>
        </authorList>
    </citation>
    <scope>NUCLEOTIDE SEQUENCE [LARGE SCALE GENOMIC DNA]</scope>
    <source>
        <strain evidence="2">cv. Punajuju</strain>
    </source>
</reference>